<dbReference type="PROSITE" id="PS50005">
    <property type="entry name" value="TPR"/>
    <property type="match status" value="2"/>
</dbReference>
<dbReference type="InterPro" id="IPR019734">
    <property type="entry name" value="TPR_rpt"/>
</dbReference>
<organism evidence="5 6">
    <name type="scientific">Candidatus Wildermuthbacteria bacterium RIFCSPLOWO2_01_FULL_48_16</name>
    <dbReference type="NCBI Taxonomy" id="1802461"/>
    <lineage>
        <taxon>Bacteria</taxon>
        <taxon>Candidatus Wildermuthiibacteriota</taxon>
    </lineage>
</organism>
<accession>A0A1G2RLY8</accession>
<evidence type="ECO:0000256" key="3">
    <source>
        <dbReference type="PROSITE-ProRule" id="PRU00339"/>
    </source>
</evidence>
<feature type="transmembrane region" description="Helical" evidence="4">
    <location>
        <begin position="347"/>
        <end position="368"/>
    </location>
</feature>
<dbReference type="SMART" id="SM00028">
    <property type="entry name" value="TPR"/>
    <property type="match status" value="3"/>
</dbReference>
<dbReference type="AlphaFoldDB" id="A0A1G2RLY8"/>
<keyword evidence="2 3" id="KW-0802">TPR repeat</keyword>
<dbReference type="PANTHER" id="PTHR44227">
    <property type="match status" value="1"/>
</dbReference>
<feature type="transmembrane region" description="Helical" evidence="4">
    <location>
        <begin position="172"/>
        <end position="201"/>
    </location>
</feature>
<dbReference type="PANTHER" id="PTHR44227:SF3">
    <property type="entry name" value="PROTEIN O-MANNOSYL-TRANSFERASE TMTC4"/>
    <property type="match status" value="1"/>
</dbReference>
<dbReference type="InterPro" id="IPR052346">
    <property type="entry name" value="O-mannosyl-transferase_TMTC"/>
</dbReference>
<dbReference type="STRING" id="1802461.A3B24_02595"/>
<evidence type="ECO:0000313" key="6">
    <source>
        <dbReference type="Proteomes" id="UP000176917"/>
    </source>
</evidence>
<sequence length="563" mass="63937">MEAILQRSRLLPLCILAGVGFLVYVNSLPNSFVWDDGSQIVQNTAIKSFSNLFELFKGSTFSGGGAEELTGSFYRPFVPISYLLNYHVFGLEAWGFRIFQIAFHLFNVILLFFLVEKVFSSRAVAFLAALFFAVHPANVESVAYIASIGEVLFTFFILLAFFAVLKRNMWGFFALTFLGLLAKETAVVILPIVLSYFFIFIKPKVSFYLKFVAGSFGILSLYFFLRMFVGEIPVEKFHLTLMGQASFFERDFTLPFEMFVYLKTLVYPLPLATYQNFLVQSVSDIRFWGSLLFLLLLVFLFIVFLKRQQGESRKLYVFSIGWFALGLAPVSNLALALDMTVAERWLYFPAIGFYVFLSLFIVQVARVLGGAKQKVLIVCVAGILLLFSARTIARNFDWRNNISLYGRDIQYSKNSFELENNYGKALYLAGETKEAELHFQKALALQPNSPHVHNNFGTMLFEEGNYEQAEAEFRKAIELGDLYPAYENVAVVLFERGKLGEAEIFITAALLKFPNNPKLNLILAVLYYNEGKSREEIIPFLSKTLKNDPTNEDAKKLQSLIGP</sequence>
<dbReference type="SUPFAM" id="SSF48452">
    <property type="entry name" value="TPR-like"/>
    <property type="match status" value="1"/>
</dbReference>
<evidence type="ECO:0000256" key="2">
    <source>
        <dbReference type="ARBA" id="ARBA00022803"/>
    </source>
</evidence>
<feature type="transmembrane region" description="Helical" evidence="4">
    <location>
        <begin position="315"/>
        <end position="335"/>
    </location>
</feature>
<keyword evidence="4" id="KW-0812">Transmembrane</keyword>
<keyword evidence="4" id="KW-1133">Transmembrane helix</keyword>
<keyword evidence="1" id="KW-0677">Repeat</keyword>
<evidence type="ECO:0000313" key="5">
    <source>
        <dbReference type="EMBL" id="OHA73837.1"/>
    </source>
</evidence>
<feature type="repeat" description="TPR" evidence="3">
    <location>
        <begin position="416"/>
        <end position="449"/>
    </location>
</feature>
<dbReference type="EMBL" id="MHUG01000006">
    <property type="protein sequence ID" value="OHA73837.1"/>
    <property type="molecule type" value="Genomic_DNA"/>
</dbReference>
<protein>
    <submittedName>
        <fullName evidence="5">Uncharacterized protein</fullName>
    </submittedName>
</protein>
<feature type="transmembrane region" description="Helical" evidence="4">
    <location>
        <begin position="94"/>
        <end position="115"/>
    </location>
</feature>
<feature type="repeat" description="TPR" evidence="3">
    <location>
        <begin position="450"/>
        <end position="483"/>
    </location>
</feature>
<dbReference type="Gene3D" id="1.25.40.10">
    <property type="entry name" value="Tetratricopeptide repeat domain"/>
    <property type="match status" value="1"/>
</dbReference>
<keyword evidence="4" id="KW-0472">Membrane</keyword>
<reference evidence="5 6" key="1">
    <citation type="journal article" date="2016" name="Nat. Commun.">
        <title>Thousands of microbial genomes shed light on interconnected biogeochemical processes in an aquifer system.</title>
        <authorList>
            <person name="Anantharaman K."/>
            <person name="Brown C.T."/>
            <person name="Hug L.A."/>
            <person name="Sharon I."/>
            <person name="Castelle C.J."/>
            <person name="Probst A.J."/>
            <person name="Thomas B.C."/>
            <person name="Singh A."/>
            <person name="Wilkins M.J."/>
            <person name="Karaoz U."/>
            <person name="Brodie E.L."/>
            <person name="Williams K.H."/>
            <person name="Hubbard S.S."/>
            <person name="Banfield J.F."/>
        </authorList>
    </citation>
    <scope>NUCLEOTIDE SEQUENCE [LARGE SCALE GENOMIC DNA]</scope>
</reference>
<gene>
    <name evidence="5" type="ORF">A3B24_02595</name>
</gene>
<feature type="transmembrane region" description="Helical" evidence="4">
    <location>
        <begin position="375"/>
        <end position="393"/>
    </location>
</feature>
<evidence type="ECO:0000256" key="1">
    <source>
        <dbReference type="ARBA" id="ARBA00022737"/>
    </source>
</evidence>
<dbReference type="InterPro" id="IPR011990">
    <property type="entry name" value="TPR-like_helical_dom_sf"/>
</dbReference>
<name>A0A1G2RLY8_9BACT</name>
<evidence type="ECO:0000256" key="4">
    <source>
        <dbReference type="SAM" id="Phobius"/>
    </source>
</evidence>
<proteinExistence type="predicted"/>
<feature type="transmembrane region" description="Helical" evidence="4">
    <location>
        <begin position="285"/>
        <end position="303"/>
    </location>
</feature>
<dbReference type="Proteomes" id="UP000176917">
    <property type="component" value="Unassembled WGS sequence"/>
</dbReference>
<dbReference type="Pfam" id="PF14559">
    <property type="entry name" value="TPR_19"/>
    <property type="match status" value="1"/>
</dbReference>
<feature type="transmembrane region" description="Helical" evidence="4">
    <location>
        <begin position="207"/>
        <end position="229"/>
    </location>
</feature>
<feature type="transmembrane region" description="Helical" evidence="4">
    <location>
        <begin position="144"/>
        <end position="165"/>
    </location>
</feature>
<comment type="caution">
    <text evidence="5">The sequence shown here is derived from an EMBL/GenBank/DDBJ whole genome shotgun (WGS) entry which is preliminary data.</text>
</comment>